<reference evidence="1 2" key="1">
    <citation type="submission" date="2024-04" db="EMBL/GenBank/DDBJ databases">
        <title>Phyllosticta paracitricarpa is synonymous to the EU quarantine fungus P. citricarpa based on phylogenomic analyses.</title>
        <authorList>
            <consortium name="Lawrence Berkeley National Laboratory"/>
            <person name="Van Ingen-Buijs V.A."/>
            <person name="Van Westerhoven A.C."/>
            <person name="Haridas S."/>
            <person name="Skiadas P."/>
            <person name="Martin F."/>
            <person name="Groenewald J.Z."/>
            <person name="Crous P.W."/>
            <person name="Seidl M.F."/>
        </authorList>
    </citation>
    <scope>NUCLEOTIDE SEQUENCE [LARGE SCALE GENOMIC DNA]</scope>
    <source>
        <strain evidence="1 2">CBS 123374</strain>
    </source>
</reference>
<evidence type="ECO:0000313" key="1">
    <source>
        <dbReference type="EMBL" id="KAK8238004.1"/>
    </source>
</evidence>
<name>A0ABR1YT29_9PEZI</name>
<comment type="caution">
    <text evidence="1">The sequence shown here is derived from an EMBL/GenBank/DDBJ whole genome shotgun (WGS) entry which is preliminary data.</text>
</comment>
<protein>
    <submittedName>
        <fullName evidence="1">Uncharacterized protein</fullName>
    </submittedName>
</protein>
<evidence type="ECO:0000313" key="2">
    <source>
        <dbReference type="Proteomes" id="UP001492380"/>
    </source>
</evidence>
<dbReference type="Proteomes" id="UP001492380">
    <property type="component" value="Unassembled WGS sequence"/>
</dbReference>
<sequence>MKPWFRVGAQSLFGILLSQPADVVSKALASLLPASHLREPQTRRLQTTAPSCNFATHACIETDLPAAICPASLPNFYKSARTVQPKKKKAVDQSESHAVERRAEFLSRCKQEWNEVREREEEKRMMLEAVFLVRPWWGVVCCTRRWTGKS</sequence>
<proteinExistence type="predicted"/>
<keyword evidence="2" id="KW-1185">Reference proteome</keyword>
<organism evidence="1 2">
    <name type="scientific">Phyllosticta capitalensis</name>
    <dbReference type="NCBI Taxonomy" id="121624"/>
    <lineage>
        <taxon>Eukaryota</taxon>
        <taxon>Fungi</taxon>
        <taxon>Dikarya</taxon>
        <taxon>Ascomycota</taxon>
        <taxon>Pezizomycotina</taxon>
        <taxon>Dothideomycetes</taxon>
        <taxon>Dothideomycetes incertae sedis</taxon>
        <taxon>Botryosphaeriales</taxon>
        <taxon>Phyllostictaceae</taxon>
        <taxon>Phyllosticta</taxon>
    </lineage>
</organism>
<dbReference type="EMBL" id="JBBWRZ010000004">
    <property type="protein sequence ID" value="KAK8238004.1"/>
    <property type="molecule type" value="Genomic_DNA"/>
</dbReference>
<gene>
    <name evidence="1" type="ORF">HDK90DRAFT_210650</name>
</gene>
<accession>A0ABR1YT29</accession>